<name>A0ACB8VEM6_9TELE</name>
<evidence type="ECO:0000313" key="1">
    <source>
        <dbReference type="EMBL" id="KAI3354019.1"/>
    </source>
</evidence>
<feature type="non-terminal residue" evidence="1">
    <location>
        <position position="401"/>
    </location>
</feature>
<dbReference type="Proteomes" id="UP000831701">
    <property type="component" value="Chromosome 22"/>
</dbReference>
<organism evidence="1 2">
    <name type="scientific">Scortum barcoo</name>
    <name type="common">barcoo grunter</name>
    <dbReference type="NCBI Taxonomy" id="214431"/>
    <lineage>
        <taxon>Eukaryota</taxon>
        <taxon>Metazoa</taxon>
        <taxon>Chordata</taxon>
        <taxon>Craniata</taxon>
        <taxon>Vertebrata</taxon>
        <taxon>Euteleostomi</taxon>
        <taxon>Actinopterygii</taxon>
        <taxon>Neopterygii</taxon>
        <taxon>Teleostei</taxon>
        <taxon>Neoteleostei</taxon>
        <taxon>Acanthomorphata</taxon>
        <taxon>Eupercaria</taxon>
        <taxon>Centrarchiformes</taxon>
        <taxon>Terapontoidei</taxon>
        <taxon>Terapontidae</taxon>
        <taxon>Scortum</taxon>
    </lineage>
</organism>
<gene>
    <name evidence="1" type="ORF">L3Q82_018577</name>
</gene>
<dbReference type="EMBL" id="CM041552">
    <property type="protein sequence ID" value="KAI3354019.1"/>
    <property type="molecule type" value="Genomic_DNA"/>
</dbReference>
<accession>A0ACB8VEM6</accession>
<proteinExistence type="predicted"/>
<keyword evidence="2" id="KW-1185">Reference proteome</keyword>
<evidence type="ECO:0000313" key="2">
    <source>
        <dbReference type="Proteomes" id="UP000831701"/>
    </source>
</evidence>
<sequence length="401" mass="42946">MPSVGLEILGVTLSILGWILAVVSCALPMWRVSAFIGMNIVTAQITWEGIWMSCVVQSTGQMQCKIYDSMLALSADLQAARALTIISIVVGVVGLLVAIMGAKCTNCVEEESAKAKVMIAAGVAFILASLTQLIPVSWSAHSIIMEFYNPIIPEAQKREIGTALYLGWAAAAFLLIGGGILCSSCPPEPEKRYGAPPKIMYSQTSRRGRRSSMSVGLELIGISLCILGWIIAIVACALPMWRVTAFIGSNIVTAQIIWEGLWMTCVVQSTGQMQCKVYDSMLALSQDLQAARALTVISILLAILAVLIAIAGAKCTNCIDDEGVQGQGDDHLRGLLHRFGGHAAHPRLLVGQHHNQGFLQPSTHRRPAEGAGNAWRCTSAGRLRRSWFLVAGCCAAPVHHA</sequence>
<comment type="caution">
    <text evidence="1">The sequence shown here is derived from an EMBL/GenBank/DDBJ whole genome shotgun (WGS) entry which is preliminary data.</text>
</comment>
<reference evidence="1" key="1">
    <citation type="submission" date="2022-04" db="EMBL/GenBank/DDBJ databases">
        <title>Jade perch genome.</title>
        <authorList>
            <person name="Chao B."/>
        </authorList>
    </citation>
    <scope>NUCLEOTIDE SEQUENCE</scope>
    <source>
        <strain evidence="1">CB-2022</strain>
    </source>
</reference>
<protein>
    <submittedName>
        <fullName evidence="1">Uncharacterized protein</fullName>
    </submittedName>
</protein>